<dbReference type="EMBL" id="CM045761">
    <property type="protein sequence ID" value="KAI8016415.1"/>
    <property type="molecule type" value="Genomic_DNA"/>
</dbReference>
<proteinExistence type="predicted"/>
<dbReference type="Proteomes" id="UP001060215">
    <property type="component" value="Chromosome 4"/>
</dbReference>
<evidence type="ECO:0000313" key="2">
    <source>
        <dbReference type="Proteomes" id="UP001060215"/>
    </source>
</evidence>
<protein>
    <submittedName>
        <fullName evidence="1">Uncharacterized protein</fullName>
    </submittedName>
</protein>
<reference evidence="1 2" key="1">
    <citation type="journal article" date="2022" name="Plant J.">
        <title>Chromosome-level genome of Camellia lanceoleosa provides a valuable resource for understanding genome evolution and self-incompatibility.</title>
        <authorList>
            <person name="Gong W."/>
            <person name="Xiao S."/>
            <person name="Wang L."/>
            <person name="Liao Z."/>
            <person name="Chang Y."/>
            <person name="Mo W."/>
            <person name="Hu G."/>
            <person name="Li W."/>
            <person name="Zhao G."/>
            <person name="Zhu H."/>
            <person name="Hu X."/>
            <person name="Ji K."/>
            <person name="Xiang X."/>
            <person name="Song Q."/>
            <person name="Yuan D."/>
            <person name="Jin S."/>
            <person name="Zhang L."/>
        </authorList>
    </citation>
    <scope>NUCLEOTIDE SEQUENCE [LARGE SCALE GENOMIC DNA]</scope>
    <source>
        <strain evidence="1">SQ_2022a</strain>
    </source>
</reference>
<accession>A0ACC0HTV4</accession>
<organism evidence="1 2">
    <name type="scientific">Camellia lanceoleosa</name>
    <dbReference type="NCBI Taxonomy" id="1840588"/>
    <lineage>
        <taxon>Eukaryota</taxon>
        <taxon>Viridiplantae</taxon>
        <taxon>Streptophyta</taxon>
        <taxon>Embryophyta</taxon>
        <taxon>Tracheophyta</taxon>
        <taxon>Spermatophyta</taxon>
        <taxon>Magnoliopsida</taxon>
        <taxon>eudicotyledons</taxon>
        <taxon>Gunneridae</taxon>
        <taxon>Pentapetalae</taxon>
        <taxon>asterids</taxon>
        <taxon>Ericales</taxon>
        <taxon>Theaceae</taxon>
        <taxon>Camellia</taxon>
    </lineage>
</organism>
<sequence>MTEVQKLMACLLWAGRLDSSRYSEFLSPSHWDKLAEEPTRQFYNILGQSCENPLSVTIAAGVQGLPTLLKLMNVMIGKKQEWQSIKHRRGPQACPQCPHRS</sequence>
<keyword evidence="2" id="KW-1185">Reference proteome</keyword>
<comment type="caution">
    <text evidence="1">The sequence shown here is derived from an EMBL/GenBank/DDBJ whole genome shotgun (WGS) entry which is preliminary data.</text>
</comment>
<evidence type="ECO:0000313" key="1">
    <source>
        <dbReference type="EMBL" id="KAI8016415.1"/>
    </source>
</evidence>
<name>A0ACC0HTV4_9ERIC</name>
<gene>
    <name evidence="1" type="ORF">LOK49_LG05G01818</name>
</gene>